<dbReference type="PANTHER" id="PTHR10989">
    <property type="entry name" value="ANDROGEN-INDUCED PROTEIN 1-RELATED"/>
    <property type="match status" value="1"/>
</dbReference>
<gene>
    <name evidence="6" type="ORF">TUBRATIS_27970</name>
</gene>
<evidence type="ECO:0000256" key="4">
    <source>
        <dbReference type="ARBA" id="ARBA00023136"/>
    </source>
</evidence>
<dbReference type="OrthoDB" id="2191288at2759"/>
<dbReference type="AlphaFoldDB" id="A0A437AHY3"/>
<accession>A0A437AHY3</accession>
<feature type="transmembrane region" description="Helical" evidence="5">
    <location>
        <begin position="142"/>
        <end position="162"/>
    </location>
</feature>
<keyword evidence="2 5" id="KW-0812">Transmembrane</keyword>
<dbReference type="InterPro" id="IPR006838">
    <property type="entry name" value="ADTRP_AIG1"/>
</dbReference>
<dbReference type="EMBL" id="RCSS01000781">
    <property type="protein sequence ID" value="RVD90775.1"/>
    <property type="molecule type" value="Genomic_DNA"/>
</dbReference>
<protein>
    <submittedName>
        <fullName evidence="6">Integral membrane protein</fullName>
    </submittedName>
</protein>
<comment type="caution">
    <text evidence="6">The sequence shown here is derived from an EMBL/GenBank/DDBJ whole genome shotgun (WGS) entry which is preliminary data.</text>
</comment>
<evidence type="ECO:0000313" key="6">
    <source>
        <dbReference type="EMBL" id="RVD90775.1"/>
    </source>
</evidence>
<dbReference type="GO" id="GO:0012505">
    <property type="term" value="C:endomembrane system"/>
    <property type="evidence" value="ECO:0007669"/>
    <property type="project" value="UniProtKB-SubCell"/>
</dbReference>
<evidence type="ECO:0000256" key="2">
    <source>
        <dbReference type="ARBA" id="ARBA00022692"/>
    </source>
</evidence>
<dbReference type="Proteomes" id="UP000282876">
    <property type="component" value="Unassembled WGS sequence"/>
</dbReference>
<dbReference type="Pfam" id="PF04750">
    <property type="entry name" value="Far-17a_AIG1"/>
    <property type="match status" value="1"/>
</dbReference>
<keyword evidence="7" id="KW-1185">Reference proteome</keyword>
<dbReference type="GO" id="GO:0016020">
    <property type="term" value="C:membrane"/>
    <property type="evidence" value="ECO:0007669"/>
    <property type="project" value="InterPro"/>
</dbReference>
<feature type="transmembrane region" description="Helical" evidence="5">
    <location>
        <begin position="72"/>
        <end position="93"/>
    </location>
</feature>
<organism evidence="6 7">
    <name type="scientific">Tubulinosema ratisbonensis</name>
    <dbReference type="NCBI Taxonomy" id="291195"/>
    <lineage>
        <taxon>Eukaryota</taxon>
        <taxon>Fungi</taxon>
        <taxon>Fungi incertae sedis</taxon>
        <taxon>Microsporidia</taxon>
        <taxon>Tubulinosematoidea</taxon>
        <taxon>Tubulinosematidae</taxon>
        <taxon>Tubulinosema</taxon>
    </lineage>
</organism>
<evidence type="ECO:0000256" key="3">
    <source>
        <dbReference type="ARBA" id="ARBA00022989"/>
    </source>
</evidence>
<name>A0A437AHY3_9MICR</name>
<dbReference type="VEuPathDB" id="MicrosporidiaDB:TUBRATIS_27970"/>
<dbReference type="PANTHER" id="PTHR10989:SF16">
    <property type="entry name" value="AT02829P-RELATED"/>
    <property type="match status" value="1"/>
</dbReference>
<evidence type="ECO:0000256" key="5">
    <source>
        <dbReference type="SAM" id="Phobius"/>
    </source>
</evidence>
<evidence type="ECO:0000256" key="1">
    <source>
        <dbReference type="ARBA" id="ARBA00004127"/>
    </source>
</evidence>
<reference evidence="6 7" key="1">
    <citation type="submission" date="2018-10" db="EMBL/GenBank/DDBJ databases">
        <title>Draft genome sequence of the microsporidian Tubulinosema ratisbonensis.</title>
        <authorList>
            <person name="Polonais V."/>
            <person name="Peyretaillade E."/>
            <person name="Niehus S."/>
            <person name="Wawrzyniak I."/>
            <person name="Franchet A."/>
            <person name="Gaspin C."/>
            <person name="Reichstadt M."/>
            <person name="Belser C."/>
            <person name="Labadie K."/>
            <person name="Delbac F."/>
            <person name="Ferrandon D."/>
        </authorList>
    </citation>
    <scope>NUCLEOTIDE SEQUENCE [LARGE SCALE GENOMIC DNA]</scope>
    <source>
        <strain evidence="6 7">Franzen</strain>
    </source>
</reference>
<feature type="transmembrane region" description="Helical" evidence="5">
    <location>
        <begin position="182"/>
        <end position="203"/>
    </location>
</feature>
<feature type="transmembrane region" description="Helical" evidence="5">
    <location>
        <begin position="40"/>
        <end position="60"/>
    </location>
</feature>
<keyword evidence="3 5" id="KW-1133">Transmembrane helix</keyword>
<sequence>MLTFFVKKVCFSFCLLGCFQIGVPKELIESTKNIRFGKLRHLTTLGLYMTILTTLLGFFINDDQTFLGKIYLNMLATTLPLEMAISLLFWVIYYLNPPALFNSELYNNNIRTTLFGSSCTHLFPLLLLLLQIRKKNLRRSLVHYYLLGMVGILYFVQVHLFFYFNKSFPYPFLNKLGFNQRIILFFVCFCMIIVLYEIFMYLINLKSTNHLK</sequence>
<comment type="subcellular location">
    <subcellularLocation>
        <location evidence="1">Endomembrane system</location>
        <topology evidence="1">Multi-pass membrane protein</topology>
    </subcellularLocation>
</comment>
<evidence type="ECO:0000313" key="7">
    <source>
        <dbReference type="Proteomes" id="UP000282876"/>
    </source>
</evidence>
<keyword evidence="4 5" id="KW-0472">Membrane</keyword>
<proteinExistence type="predicted"/>